<dbReference type="OrthoDB" id="9451547at2759"/>
<protein>
    <submittedName>
        <fullName evidence="2">Uncharacterized protein</fullName>
    </submittedName>
</protein>
<name>A0A8H6ZB81_9AGAR</name>
<evidence type="ECO:0000313" key="2">
    <source>
        <dbReference type="EMBL" id="KAF7372500.1"/>
    </source>
</evidence>
<proteinExistence type="predicted"/>
<dbReference type="Proteomes" id="UP000620124">
    <property type="component" value="Unassembled WGS sequence"/>
</dbReference>
<dbReference type="AlphaFoldDB" id="A0A8H6ZB81"/>
<keyword evidence="3" id="KW-1185">Reference proteome</keyword>
<sequence length="206" mass="22795">MSSVESVSMRSSSSLFPKVGLLALSFWISVVFALPVSILSEATNSLTCEDVHTCRTLSNVIWSCITTIFACIWTAIHRNIPGPNQSRFHSLVEKGKIILVTLLVPEWVLAWAVRQRIRAEDVGLALERARNDAKALWAQHEKNLLPDGSPISHVNAIQSAGIFDDLVTEREKGRLSDPYTSVHGFFVIMDGFHLYIGGQTFLSSAE</sequence>
<reference evidence="2" key="1">
    <citation type="submission" date="2020-05" db="EMBL/GenBank/DDBJ databases">
        <title>Mycena genomes resolve the evolution of fungal bioluminescence.</title>
        <authorList>
            <person name="Tsai I.J."/>
        </authorList>
    </citation>
    <scope>NUCLEOTIDE SEQUENCE</scope>
    <source>
        <strain evidence="2">CCC161011</strain>
    </source>
</reference>
<comment type="caution">
    <text evidence="2">The sequence shown here is derived from an EMBL/GenBank/DDBJ whole genome shotgun (WGS) entry which is preliminary data.</text>
</comment>
<dbReference type="EMBL" id="JACAZI010000001">
    <property type="protein sequence ID" value="KAF7372500.1"/>
    <property type="molecule type" value="Genomic_DNA"/>
</dbReference>
<keyword evidence="1" id="KW-1133">Transmembrane helix</keyword>
<dbReference type="PANTHER" id="PTHR35043:SF7">
    <property type="entry name" value="TRANSCRIPTION FACTOR DOMAIN-CONTAINING PROTEIN"/>
    <property type="match status" value="1"/>
</dbReference>
<feature type="transmembrane region" description="Helical" evidence="1">
    <location>
        <begin position="21"/>
        <end position="40"/>
    </location>
</feature>
<organism evidence="2 3">
    <name type="scientific">Mycena venus</name>
    <dbReference type="NCBI Taxonomy" id="2733690"/>
    <lineage>
        <taxon>Eukaryota</taxon>
        <taxon>Fungi</taxon>
        <taxon>Dikarya</taxon>
        <taxon>Basidiomycota</taxon>
        <taxon>Agaricomycotina</taxon>
        <taxon>Agaricomycetes</taxon>
        <taxon>Agaricomycetidae</taxon>
        <taxon>Agaricales</taxon>
        <taxon>Marasmiineae</taxon>
        <taxon>Mycenaceae</taxon>
        <taxon>Mycena</taxon>
    </lineage>
</organism>
<keyword evidence="1" id="KW-0472">Membrane</keyword>
<evidence type="ECO:0000256" key="1">
    <source>
        <dbReference type="SAM" id="Phobius"/>
    </source>
</evidence>
<evidence type="ECO:0000313" key="3">
    <source>
        <dbReference type="Proteomes" id="UP000620124"/>
    </source>
</evidence>
<dbReference type="PANTHER" id="PTHR35043">
    <property type="entry name" value="TRANSCRIPTION FACTOR DOMAIN-CONTAINING PROTEIN"/>
    <property type="match status" value="1"/>
</dbReference>
<keyword evidence="1" id="KW-0812">Transmembrane</keyword>
<gene>
    <name evidence="2" type="ORF">MVEN_00111800</name>
</gene>
<feature type="transmembrane region" description="Helical" evidence="1">
    <location>
        <begin position="60"/>
        <end position="76"/>
    </location>
</feature>
<accession>A0A8H6ZB81</accession>